<dbReference type="InterPro" id="IPR050245">
    <property type="entry name" value="PrsA_foldase"/>
</dbReference>
<comment type="similarity">
    <text evidence="2">Belongs to the PpiC/parvulin rotamase family.</text>
</comment>
<dbReference type="SUPFAM" id="SSF54534">
    <property type="entry name" value="FKBP-like"/>
    <property type="match status" value="1"/>
</dbReference>
<dbReference type="InterPro" id="IPR023058">
    <property type="entry name" value="PPIase_PpiC_CS"/>
</dbReference>
<keyword evidence="9" id="KW-1185">Reference proteome</keyword>
<feature type="domain" description="PpiC" evidence="7">
    <location>
        <begin position="134"/>
        <end position="241"/>
    </location>
</feature>
<evidence type="ECO:0000259" key="7">
    <source>
        <dbReference type="PROSITE" id="PS50198"/>
    </source>
</evidence>
<dbReference type="Proteomes" id="UP000562492">
    <property type="component" value="Unassembled WGS sequence"/>
</dbReference>
<protein>
    <recommendedName>
        <fullName evidence="3">peptidylprolyl isomerase</fullName>
        <ecNumber evidence="3">5.2.1.8</ecNumber>
    </recommendedName>
</protein>
<dbReference type="PANTHER" id="PTHR47245">
    <property type="entry name" value="PEPTIDYLPROLYL ISOMERASE"/>
    <property type="match status" value="1"/>
</dbReference>
<dbReference type="InterPro" id="IPR000297">
    <property type="entry name" value="PPIase_PpiC"/>
</dbReference>
<dbReference type="Pfam" id="PF00639">
    <property type="entry name" value="Rotamase"/>
    <property type="match status" value="1"/>
</dbReference>
<dbReference type="EC" id="5.2.1.8" evidence="3"/>
<dbReference type="Gene3D" id="3.10.50.40">
    <property type="match status" value="1"/>
</dbReference>
<evidence type="ECO:0000256" key="4">
    <source>
        <dbReference type="ARBA" id="ARBA00023110"/>
    </source>
</evidence>
<organism evidence="8 9">
    <name type="scientific">Comamonas odontotermitis</name>
    <dbReference type="NCBI Taxonomy" id="379895"/>
    <lineage>
        <taxon>Bacteria</taxon>
        <taxon>Pseudomonadati</taxon>
        <taxon>Pseudomonadota</taxon>
        <taxon>Betaproteobacteria</taxon>
        <taxon>Burkholderiales</taxon>
        <taxon>Comamonadaceae</taxon>
        <taxon>Comamonas</taxon>
    </lineage>
</organism>
<comment type="catalytic activity">
    <reaction evidence="1">
        <text>[protein]-peptidylproline (omega=180) = [protein]-peptidylproline (omega=0)</text>
        <dbReference type="Rhea" id="RHEA:16237"/>
        <dbReference type="Rhea" id="RHEA-COMP:10747"/>
        <dbReference type="Rhea" id="RHEA-COMP:10748"/>
        <dbReference type="ChEBI" id="CHEBI:83833"/>
        <dbReference type="ChEBI" id="CHEBI:83834"/>
        <dbReference type="EC" id="5.2.1.8"/>
    </reaction>
</comment>
<evidence type="ECO:0000313" key="9">
    <source>
        <dbReference type="Proteomes" id="UP000562492"/>
    </source>
</evidence>
<comment type="caution">
    <text evidence="8">The sequence shown here is derived from an EMBL/GenBank/DDBJ whole genome shotgun (WGS) entry which is preliminary data.</text>
</comment>
<dbReference type="GO" id="GO:0003755">
    <property type="term" value="F:peptidyl-prolyl cis-trans isomerase activity"/>
    <property type="evidence" value="ECO:0007669"/>
    <property type="project" value="UniProtKB-EC"/>
</dbReference>
<dbReference type="PANTHER" id="PTHR47245:SF2">
    <property type="entry name" value="PEPTIDYL-PROLYL CIS-TRANS ISOMERASE HP_0175-RELATED"/>
    <property type="match status" value="1"/>
</dbReference>
<accession>A0ABR6RBJ8</accession>
<evidence type="ECO:0000256" key="5">
    <source>
        <dbReference type="ARBA" id="ARBA00023235"/>
    </source>
</evidence>
<dbReference type="RefSeq" id="WP_418903817.1">
    <property type="nucleotide sequence ID" value="NZ_JACHKZ010000002.1"/>
</dbReference>
<evidence type="ECO:0000256" key="6">
    <source>
        <dbReference type="PROSITE-ProRule" id="PRU00278"/>
    </source>
</evidence>
<proteinExistence type="inferred from homology"/>
<keyword evidence="4 6" id="KW-0697">Rotamase</keyword>
<name>A0ABR6RBJ8_9BURK</name>
<reference evidence="8 9" key="1">
    <citation type="submission" date="2020-08" db="EMBL/GenBank/DDBJ databases">
        <title>Functional genomics of gut bacteria from endangered species of beetles.</title>
        <authorList>
            <person name="Carlos-Shanley C."/>
        </authorList>
    </citation>
    <scope>NUCLEOTIDE SEQUENCE [LARGE SCALE GENOMIC DNA]</scope>
    <source>
        <strain evidence="8 9">S00124</strain>
    </source>
</reference>
<evidence type="ECO:0000256" key="3">
    <source>
        <dbReference type="ARBA" id="ARBA00013194"/>
    </source>
</evidence>
<evidence type="ECO:0000256" key="1">
    <source>
        <dbReference type="ARBA" id="ARBA00000971"/>
    </source>
</evidence>
<evidence type="ECO:0000256" key="2">
    <source>
        <dbReference type="ARBA" id="ARBA00007656"/>
    </source>
</evidence>
<evidence type="ECO:0000313" key="8">
    <source>
        <dbReference type="EMBL" id="MBB6576509.1"/>
    </source>
</evidence>
<dbReference type="EMBL" id="JACHKZ010000002">
    <property type="protein sequence ID" value="MBB6576509.1"/>
    <property type="molecule type" value="Genomic_DNA"/>
</dbReference>
<dbReference type="PROSITE" id="PS01096">
    <property type="entry name" value="PPIC_PPIASE_1"/>
    <property type="match status" value="1"/>
</dbReference>
<sequence length="297" mass="31691">MSDHLHADAGGCGSHACTCQESETTGMPRIEAPLDAPRSTFPVPQVNGIALCDTNELLDAMELRQRACTELLRQAAMEQGLLAADDPVPSAGAISEAAGDAIEHLLDRELHLPEPGDEAGRRHYQAHAARYACGARVLARHVLFAVTPGVDVNALRQRAEACLLDVRSATPEEQAAGDRFAAAARASSNCPSGADGGKLGWLSAEDCAPEFGRELFGHSEIGVLPRLVHSRFGLHVVEVLERESGTVPPYEQVRAAVMQQLHQQSYATALSQYLRLLAGRARVVGVDLDAAQTPLVQ</sequence>
<dbReference type="PROSITE" id="PS50198">
    <property type="entry name" value="PPIC_PPIASE_2"/>
    <property type="match status" value="1"/>
</dbReference>
<gene>
    <name evidence="8" type="ORF">HNP33_000557</name>
</gene>
<keyword evidence="5 6" id="KW-0413">Isomerase</keyword>
<dbReference type="InterPro" id="IPR046357">
    <property type="entry name" value="PPIase_dom_sf"/>
</dbReference>